<protein>
    <submittedName>
        <fullName evidence="1">Uncharacterized protein</fullName>
    </submittedName>
</protein>
<comment type="caution">
    <text evidence="1">The sequence shown here is derived from an EMBL/GenBank/DDBJ whole genome shotgun (WGS) entry which is preliminary data.</text>
</comment>
<dbReference type="EMBL" id="LGRX02013719">
    <property type="protein sequence ID" value="KAK3265729.1"/>
    <property type="molecule type" value="Genomic_DNA"/>
</dbReference>
<gene>
    <name evidence="1" type="ORF">CYMTET_25585</name>
</gene>
<reference evidence="1 2" key="1">
    <citation type="journal article" date="2015" name="Genome Biol. Evol.">
        <title>Comparative Genomics of a Bacterivorous Green Alga Reveals Evolutionary Causalities and Consequences of Phago-Mixotrophic Mode of Nutrition.</title>
        <authorList>
            <person name="Burns J.A."/>
            <person name="Paasch A."/>
            <person name="Narechania A."/>
            <person name="Kim E."/>
        </authorList>
    </citation>
    <scope>NUCLEOTIDE SEQUENCE [LARGE SCALE GENOMIC DNA]</scope>
    <source>
        <strain evidence="1 2">PLY_AMNH</strain>
    </source>
</reference>
<dbReference type="Proteomes" id="UP001190700">
    <property type="component" value="Unassembled WGS sequence"/>
</dbReference>
<evidence type="ECO:0000313" key="1">
    <source>
        <dbReference type="EMBL" id="KAK3265729.1"/>
    </source>
</evidence>
<keyword evidence="2" id="KW-1185">Reference proteome</keyword>
<name>A0AAE0KZ07_9CHLO</name>
<evidence type="ECO:0000313" key="2">
    <source>
        <dbReference type="Proteomes" id="UP001190700"/>
    </source>
</evidence>
<dbReference type="AlphaFoldDB" id="A0AAE0KZ07"/>
<sequence>MQRQSDYIRRLRVQVERSLGVVKQTFPFVGLPGRGKWKKDPWELGIGLTCAMQLQNFIWRKREHREGDGGFPRGEKHFAGEWEAWEKTLMKEIKAASHQAFFVEDPTQLDPRVGIVDDLEVWAQE</sequence>
<proteinExistence type="predicted"/>
<accession>A0AAE0KZ07</accession>
<organism evidence="1 2">
    <name type="scientific">Cymbomonas tetramitiformis</name>
    <dbReference type="NCBI Taxonomy" id="36881"/>
    <lineage>
        <taxon>Eukaryota</taxon>
        <taxon>Viridiplantae</taxon>
        <taxon>Chlorophyta</taxon>
        <taxon>Pyramimonadophyceae</taxon>
        <taxon>Pyramimonadales</taxon>
        <taxon>Pyramimonadaceae</taxon>
        <taxon>Cymbomonas</taxon>
    </lineage>
</organism>